<feature type="compositionally biased region" description="Low complexity" evidence="1">
    <location>
        <begin position="61"/>
        <end position="74"/>
    </location>
</feature>
<proteinExistence type="predicted"/>
<dbReference type="OrthoDB" id="2281185at2759"/>
<dbReference type="EMBL" id="JAEPQZ010000004">
    <property type="protein sequence ID" value="KAG2182261.1"/>
    <property type="molecule type" value="Genomic_DNA"/>
</dbReference>
<comment type="caution">
    <text evidence="2">The sequence shown here is derived from an EMBL/GenBank/DDBJ whole genome shotgun (WGS) entry which is preliminary data.</text>
</comment>
<sequence length="108" mass="12076">MDPGYKLLQKLKQVPNLVNEDPSIITPLILTCCSSIQTNTSFMDMPWSDFSKLLAQQNRRSSSSTSSNASSNEVSSEEYDEQDINDDTLGNWDAQTGYQEGGKIVRQH</sequence>
<name>A0A8H7PY45_MORIS</name>
<feature type="compositionally biased region" description="Acidic residues" evidence="1">
    <location>
        <begin position="75"/>
        <end position="86"/>
    </location>
</feature>
<dbReference type="AlphaFoldDB" id="A0A8H7PY45"/>
<organism evidence="2 3">
    <name type="scientific">Mortierella isabellina</name>
    <name type="common">Filamentous fungus</name>
    <name type="synonym">Umbelopsis isabellina</name>
    <dbReference type="NCBI Taxonomy" id="91625"/>
    <lineage>
        <taxon>Eukaryota</taxon>
        <taxon>Fungi</taxon>
        <taxon>Fungi incertae sedis</taxon>
        <taxon>Mucoromycota</taxon>
        <taxon>Mucoromycotina</taxon>
        <taxon>Umbelopsidomycetes</taxon>
        <taxon>Umbelopsidales</taxon>
        <taxon>Umbelopsidaceae</taxon>
        <taxon>Umbelopsis</taxon>
    </lineage>
</organism>
<feature type="region of interest" description="Disordered" evidence="1">
    <location>
        <begin position="56"/>
        <end position="108"/>
    </location>
</feature>
<evidence type="ECO:0000313" key="2">
    <source>
        <dbReference type="EMBL" id="KAG2182261.1"/>
    </source>
</evidence>
<accession>A0A8H7PY45</accession>
<evidence type="ECO:0000313" key="3">
    <source>
        <dbReference type="Proteomes" id="UP000654370"/>
    </source>
</evidence>
<keyword evidence="3" id="KW-1185">Reference proteome</keyword>
<reference evidence="2" key="1">
    <citation type="submission" date="2020-12" db="EMBL/GenBank/DDBJ databases">
        <title>Metabolic potential, ecology and presence of endohyphal bacteria is reflected in genomic diversity of Mucoromycotina.</title>
        <authorList>
            <person name="Muszewska A."/>
            <person name="Okrasinska A."/>
            <person name="Steczkiewicz K."/>
            <person name="Drgas O."/>
            <person name="Orlowska M."/>
            <person name="Perlinska-Lenart U."/>
            <person name="Aleksandrzak-Piekarczyk T."/>
            <person name="Szatraj K."/>
            <person name="Zielenkiewicz U."/>
            <person name="Pilsyk S."/>
            <person name="Malc E."/>
            <person name="Mieczkowski P."/>
            <person name="Kruszewska J.S."/>
            <person name="Biernat P."/>
            <person name="Pawlowska J."/>
        </authorList>
    </citation>
    <scope>NUCLEOTIDE SEQUENCE</scope>
    <source>
        <strain evidence="2">WA0000067209</strain>
    </source>
</reference>
<dbReference type="Proteomes" id="UP000654370">
    <property type="component" value="Unassembled WGS sequence"/>
</dbReference>
<evidence type="ECO:0000256" key="1">
    <source>
        <dbReference type="SAM" id="MobiDB-lite"/>
    </source>
</evidence>
<protein>
    <submittedName>
        <fullName evidence="2">Uncharacterized protein</fullName>
    </submittedName>
</protein>
<gene>
    <name evidence="2" type="ORF">INT43_007188</name>
</gene>